<dbReference type="AlphaFoldDB" id="W5STU6"/>
<keyword evidence="2" id="KW-1185">Reference proteome</keyword>
<dbReference type="HOGENOM" id="CLU_2970261_0_0_12"/>
<protein>
    <submittedName>
        <fullName evidence="1">Uncharacterized protein</fullName>
    </submittedName>
</protein>
<evidence type="ECO:0000313" key="2">
    <source>
        <dbReference type="Proteomes" id="UP000019330"/>
    </source>
</evidence>
<evidence type="ECO:0000313" key="1">
    <source>
        <dbReference type="EMBL" id="AHH10629.1"/>
    </source>
</evidence>
<dbReference type="PATRIC" id="fig|1313292.3.peg.482"/>
<gene>
    <name evidence="1" type="ORF">BCO_0900008</name>
</gene>
<name>W5STU6_9SPIR</name>
<sequence length="58" mass="6266">MITTMDGKIPAIVNIIAPLNPLSSLPIKNAKLIAVTPGTTFDFAKISLKSLSDINFFY</sequence>
<accession>W5STU6</accession>
<organism evidence="1 2">
    <name type="scientific">Borrelia coriaceae ATCC 43381</name>
    <dbReference type="NCBI Taxonomy" id="1408429"/>
    <lineage>
        <taxon>Bacteria</taxon>
        <taxon>Pseudomonadati</taxon>
        <taxon>Spirochaetota</taxon>
        <taxon>Spirochaetia</taxon>
        <taxon>Spirochaetales</taxon>
        <taxon>Borreliaceae</taxon>
        <taxon>Borrelia</taxon>
    </lineage>
</organism>
<dbReference type="Proteomes" id="UP000019330">
    <property type="component" value="Chromosome"/>
</dbReference>
<dbReference type="EMBL" id="CP005745">
    <property type="protein sequence ID" value="AHH10629.1"/>
    <property type="molecule type" value="Genomic_DNA"/>
</dbReference>
<proteinExistence type="predicted"/>
<reference evidence="1" key="1">
    <citation type="submission" date="2013-04" db="EMBL/GenBank/DDBJ databases">
        <title>Comparative Genomics of Relapsing Fever Spirochetes.</title>
        <authorList>
            <person name="Schwan T.G."/>
            <person name="Raffel S.J."/>
            <person name="Porcella S.F."/>
            <person name="Martens C.A."/>
            <person name="Bruno D.P."/>
            <person name="Ricklefs S.M."/>
            <person name="Barbian K.B."/>
        </authorList>
    </citation>
    <scope>NUCLEOTIDE SEQUENCE [LARGE SCALE GENOMIC DNA]</scope>
    <source>
        <strain evidence="1">Co53</strain>
    </source>
</reference>